<dbReference type="Proteomes" id="UP001237642">
    <property type="component" value="Unassembled WGS sequence"/>
</dbReference>
<organism evidence="2 3">
    <name type="scientific">Heracleum sosnowskyi</name>
    <dbReference type="NCBI Taxonomy" id="360622"/>
    <lineage>
        <taxon>Eukaryota</taxon>
        <taxon>Viridiplantae</taxon>
        <taxon>Streptophyta</taxon>
        <taxon>Embryophyta</taxon>
        <taxon>Tracheophyta</taxon>
        <taxon>Spermatophyta</taxon>
        <taxon>Magnoliopsida</taxon>
        <taxon>eudicotyledons</taxon>
        <taxon>Gunneridae</taxon>
        <taxon>Pentapetalae</taxon>
        <taxon>asterids</taxon>
        <taxon>campanulids</taxon>
        <taxon>Apiales</taxon>
        <taxon>Apiaceae</taxon>
        <taxon>Apioideae</taxon>
        <taxon>apioid superclade</taxon>
        <taxon>Tordylieae</taxon>
        <taxon>Tordyliinae</taxon>
        <taxon>Heracleum</taxon>
    </lineage>
</organism>
<accession>A0AAD8GN47</accession>
<feature type="coiled-coil region" evidence="1">
    <location>
        <begin position="256"/>
        <end position="290"/>
    </location>
</feature>
<keyword evidence="3" id="KW-1185">Reference proteome</keyword>
<evidence type="ECO:0000313" key="3">
    <source>
        <dbReference type="Proteomes" id="UP001237642"/>
    </source>
</evidence>
<dbReference type="AlphaFoldDB" id="A0AAD8GN47"/>
<keyword evidence="1" id="KW-0175">Coiled coil</keyword>
<gene>
    <name evidence="2" type="ORF">POM88_054660</name>
</gene>
<reference evidence="2" key="2">
    <citation type="submission" date="2023-05" db="EMBL/GenBank/DDBJ databases">
        <authorList>
            <person name="Schelkunov M.I."/>
        </authorList>
    </citation>
    <scope>NUCLEOTIDE SEQUENCE</scope>
    <source>
        <strain evidence="2">Hsosn_3</strain>
        <tissue evidence="2">Leaf</tissue>
    </source>
</reference>
<comment type="caution">
    <text evidence="2">The sequence shown here is derived from an EMBL/GenBank/DDBJ whole genome shotgun (WGS) entry which is preliminary data.</text>
</comment>
<reference evidence="2" key="1">
    <citation type="submission" date="2023-02" db="EMBL/GenBank/DDBJ databases">
        <title>Genome of toxic invasive species Heracleum sosnowskyi carries increased number of genes despite the absence of recent whole-genome duplications.</title>
        <authorList>
            <person name="Schelkunov M."/>
            <person name="Shtratnikova V."/>
            <person name="Makarenko M."/>
            <person name="Klepikova A."/>
            <person name="Omelchenko D."/>
            <person name="Novikova G."/>
            <person name="Obukhova E."/>
            <person name="Bogdanov V."/>
            <person name="Penin A."/>
            <person name="Logacheva M."/>
        </authorList>
    </citation>
    <scope>NUCLEOTIDE SEQUENCE</scope>
    <source>
        <strain evidence="2">Hsosn_3</strain>
        <tissue evidence="2">Leaf</tissue>
    </source>
</reference>
<proteinExistence type="predicted"/>
<evidence type="ECO:0008006" key="4">
    <source>
        <dbReference type="Google" id="ProtNLM"/>
    </source>
</evidence>
<dbReference type="Gene3D" id="1.20.5.170">
    <property type="match status" value="1"/>
</dbReference>
<protein>
    <recommendedName>
        <fullName evidence="4">BZIP domain-containing protein</fullName>
    </recommendedName>
</protein>
<sequence length="343" mass="38766">MDPCQNIHNTRLQRFLQDQFEMLLQEVDNFKKTTVPAVQHSMDTTDLVKSFADYPMSSNNSNISDYALSEYNKLLLDFHELESTMIPLHQKDTVYDHNSIHANLTGTAQNPEATMEKKKAKSASTWGLNDAIGVAQTTDNIGCCGSTQDRGTAATMSTATYINSCGNGVSNRGGMFTSLVNFANVSSFGFTGSIKSNATSSISRIAAWRQGGVKEVPKHRHKRRRRYRGVYQTEEEARLKQERLKIKQRATSAEAYQKKKDYINRLEEQVQRLREQNKRLKRSLMVLTRMLHLKYFPSLAFEKQLTGKSASKTTEENVLRTHLALNLNTAGCYLETLANSMNT</sequence>
<evidence type="ECO:0000256" key="1">
    <source>
        <dbReference type="SAM" id="Coils"/>
    </source>
</evidence>
<dbReference type="EMBL" id="JAUIZM010000065">
    <property type="protein sequence ID" value="KAK1350625.1"/>
    <property type="molecule type" value="Genomic_DNA"/>
</dbReference>
<name>A0AAD8GN47_9APIA</name>
<evidence type="ECO:0000313" key="2">
    <source>
        <dbReference type="EMBL" id="KAK1350625.1"/>
    </source>
</evidence>
<dbReference type="CDD" id="cd14686">
    <property type="entry name" value="bZIP"/>
    <property type="match status" value="1"/>
</dbReference>